<reference evidence="3" key="1">
    <citation type="submission" date="2017-04" db="EMBL/GenBank/DDBJ databases">
        <authorList>
            <person name="Varghese N."/>
            <person name="Submissions S."/>
        </authorList>
    </citation>
    <scope>NUCLEOTIDE SEQUENCE [LARGE SCALE GENOMIC DNA]</scope>
    <source>
        <strain evidence="3">DSM 44073</strain>
    </source>
</reference>
<dbReference type="AlphaFoldDB" id="A0A1W2BHA4"/>
<accession>A0A1W2BHA4</accession>
<evidence type="ECO:0000256" key="1">
    <source>
        <dbReference type="SAM" id="Coils"/>
    </source>
</evidence>
<dbReference type="Proteomes" id="UP000192840">
    <property type="component" value="Unassembled WGS sequence"/>
</dbReference>
<keyword evidence="1" id="KW-0175">Coiled coil</keyword>
<name>A0A1W2BHA4_9PSEU</name>
<dbReference type="eggNOG" id="COG0419">
    <property type="taxonomic scope" value="Bacteria"/>
</dbReference>
<dbReference type="InterPro" id="IPR027417">
    <property type="entry name" value="P-loop_NTPase"/>
</dbReference>
<organism evidence="2 3">
    <name type="scientific">Lentzea albidocapillata</name>
    <dbReference type="NCBI Taxonomy" id="40571"/>
    <lineage>
        <taxon>Bacteria</taxon>
        <taxon>Bacillati</taxon>
        <taxon>Actinomycetota</taxon>
        <taxon>Actinomycetes</taxon>
        <taxon>Pseudonocardiales</taxon>
        <taxon>Pseudonocardiaceae</taxon>
        <taxon>Lentzea</taxon>
    </lineage>
</organism>
<dbReference type="STRING" id="40571.SAMN05660733_01491"/>
<keyword evidence="3" id="KW-1185">Reference proteome</keyword>
<dbReference type="SUPFAM" id="SSF52540">
    <property type="entry name" value="P-loop containing nucleoside triphosphate hydrolases"/>
    <property type="match status" value="1"/>
</dbReference>
<feature type="coiled-coil region" evidence="1">
    <location>
        <begin position="202"/>
        <end position="236"/>
    </location>
</feature>
<protein>
    <submittedName>
        <fullName evidence="2">Uncharacterized protein</fullName>
    </submittedName>
</protein>
<dbReference type="Gene3D" id="3.40.50.300">
    <property type="entry name" value="P-loop containing nucleotide triphosphate hydrolases"/>
    <property type="match status" value="1"/>
</dbReference>
<sequence>MLSEQLVCEQTIREAARQVEAATARLVPEEAADLALTEEVDRAKTTLATAQEEEAVLRTELSQLYNSVSTKQKSLKRMRKLAPAPIRCPHCTQTLARPVAADQCPVCLQDHQMVASGSVTAGAASERIERELQALSEKVVNTETRRTTTNAKLNAAADGLLKALTAQENHRKTRLHPKQDEKVKSIAALDEANAKLAALLPRQNDLRELRSLENKKLRLTKQLEELDQLLTEANADLIDRRALIARHLTRAFNEVLGHIGLPGYTDARIDPADYSPFIDGHAFNQLAVSGGRKTVTNIGYHLTLLNYSCGNPATLLPNLLVIDSPREGIGSVGADREVVDRTYEYLRNFAKDRRGRESTMQLVLADNDPARGGKRGFAQLDLSYDAPFVPGVGHPGPNRVATVESVST</sequence>
<evidence type="ECO:0000313" key="2">
    <source>
        <dbReference type="EMBL" id="SMC72052.1"/>
    </source>
</evidence>
<evidence type="ECO:0000313" key="3">
    <source>
        <dbReference type="Proteomes" id="UP000192840"/>
    </source>
</evidence>
<dbReference type="EMBL" id="FWYC01000004">
    <property type="protein sequence ID" value="SMC72052.1"/>
    <property type="molecule type" value="Genomic_DNA"/>
</dbReference>
<proteinExistence type="predicted"/>
<gene>
    <name evidence="2" type="ORF">SAMN05660733_01491</name>
</gene>